<evidence type="ECO:0000256" key="4">
    <source>
        <dbReference type="ARBA" id="ARBA00022980"/>
    </source>
</evidence>
<proteinExistence type="inferred from homology"/>
<comment type="subunit">
    <text evidence="6">Part of the 50S ribosomal subunit. Contacts protein L29, and trigger factor when it is bound to the ribosome.</text>
</comment>
<evidence type="ECO:0000256" key="3">
    <source>
        <dbReference type="ARBA" id="ARBA00022884"/>
    </source>
</evidence>
<dbReference type="InterPro" id="IPR013025">
    <property type="entry name" value="Ribosomal_uL23-like"/>
</dbReference>
<evidence type="ECO:0000256" key="5">
    <source>
        <dbReference type="ARBA" id="ARBA00023274"/>
    </source>
</evidence>
<keyword evidence="5 6" id="KW-0687">Ribonucleoprotein</keyword>
<dbReference type="GO" id="GO:1990904">
    <property type="term" value="C:ribonucleoprotein complex"/>
    <property type="evidence" value="ECO:0007669"/>
    <property type="project" value="UniProtKB-KW"/>
</dbReference>
<comment type="function">
    <text evidence="6">One of the early assembly proteins it binds 23S rRNA. One of the proteins that surrounds the polypeptide exit tunnel on the outside of the ribosome. Forms the main docking site for trigger factor binding to the ribosome.</text>
</comment>
<evidence type="ECO:0000256" key="6">
    <source>
        <dbReference type="HAMAP-Rule" id="MF_01369"/>
    </source>
</evidence>
<gene>
    <name evidence="6 8" type="primary">rplW</name>
    <name evidence="8" type="ORF">G5C51_07885</name>
</gene>
<evidence type="ECO:0000313" key="8">
    <source>
        <dbReference type="EMBL" id="NGN63828.1"/>
    </source>
</evidence>
<dbReference type="GO" id="GO:0005840">
    <property type="term" value="C:ribosome"/>
    <property type="evidence" value="ECO:0007669"/>
    <property type="project" value="UniProtKB-KW"/>
</dbReference>
<dbReference type="InterPro" id="IPR012678">
    <property type="entry name" value="Ribosomal_uL23/eL15/eS24_sf"/>
</dbReference>
<dbReference type="PANTHER" id="PTHR11620">
    <property type="entry name" value="60S RIBOSOMAL PROTEIN L23A"/>
    <property type="match status" value="1"/>
</dbReference>
<dbReference type="SUPFAM" id="SSF54189">
    <property type="entry name" value="Ribosomal proteins S24e, L23 and L15e"/>
    <property type="match status" value="1"/>
</dbReference>
<keyword evidence="2 6" id="KW-0699">rRNA-binding</keyword>
<comment type="caution">
    <text evidence="8">The sequence shown here is derived from an EMBL/GenBank/DDBJ whole genome shotgun (WGS) entry which is preliminary data.</text>
</comment>
<keyword evidence="3 6" id="KW-0694">RNA-binding</keyword>
<dbReference type="NCBIfam" id="NF004363">
    <property type="entry name" value="PRK05738.2-4"/>
    <property type="match status" value="1"/>
</dbReference>
<dbReference type="GO" id="GO:0019843">
    <property type="term" value="F:rRNA binding"/>
    <property type="evidence" value="ECO:0007669"/>
    <property type="project" value="UniProtKB-UniRule"/>
</dbReference>
<protein>
    <recommendedName>
        <fullName evidence="6">Large ribosomal subunit protein uL23</fullName>
    </recommendedName>
</protein>
<dbReference type="AlphaFoldDB" id="A0A6G4TXI8"/>
<dbReference type="PROSITE" id="PS00050">
    <property type="entry name" value="RIBOSOMAL_L23"/>
    <property type="match status" value="1"/>
</dbReference>
<sequence length="139" mass="15122">MATRHPSIASKAAKAAKAARKAKAARHAADGKVTVETPLSKSFTDLRDVLLKPVVSEKSYALLDDNKYTFIVDPRANKTQIKQAVETVFTVKVTGVNTINRQGKRKRTRTGFGKRADTKRAIVTLAEGDRIDIFGGPVS</sequence>
<accession>A0A6G4TXI8</accession>
<dbReference type="GO" id="GO:0003735">
    <property type="term" value="F:structural constituent of ribosome"/>
    <property type="evidence" value="ECO:0007669"/>
    <property type="project" value="InterPro"/>
</dbReference>
<dbReference type="Gene3D" id="3.30.70.330">
    <property type="match status" value="1"/>
</dbReference>
<keyword evidence="4 6" id="KW-0689">Ribosomal protein</keyword>
<dbReference type="HAMAP" id="MF_01369_B">
    <property type="entry name" value="Ribosomal_uL23_B"/>
    <property type="match status" value="1"/>
</dbReference>
<keyword evidence="9" id="KW-1185">Reference proteome</keyword>
<dbReference type="InterPro" id="IPR001014">
    <property type="entry name" value="Ribosomal_uL23_CS"/>
</dbReference>
<evidence type="ECO:0000256" key="2">
    <source>
        <dbReference type="ARBA" id="ARBA00022730"/>
    </source>
</evidence>
<evidence type="ECO:0000256" key="7">
    <source>
        <dbReference type="RuleBase" id="RU003934"/>
    </source>
</evidence>
<dbReference type="GO" id="GO:0006412">
    <property type="term" value="P:translation"/>
    <property type="evidence" value="ECO:0007669"/>
    <property type="project" value="UniProtKB-UniRule"/>
</dbReference>
<dbReference type="NCBIfam" id="NF004364">
    <property type="entry name" value="PRK05738.2-5"/>
    <property type="match status" value="1"/>
</dbReference>
<reference evidence="8 9" key="1">
    <citation type="submission" date="2020-02" db="EMBL/GenBank/DDBJ databases">
        <title>Whole-genome analyses of novel actinobacteria.</title>
        <authorList>
            <person name="Sahin N."/>
        </authorList>
    </citation>
    <scope>NUCLEOTIDE SEQUENCE [LARGE SCALE GENOMIC DNA]</scope>
    <source>
        <strain evidence="8 9">A7024</strain>
    </source>
</reference>
<dbReference type="FunFam" id="3.30.70.330:FF:000001">
    <property type="entry name" value="50S ribosomal protein L23"/>
    <property type="match status" value="1"/>
</dbReference>
<dbReference type="NCBIfam" id="NF004359">
    <property type="entry name" value="PRK05738.1-3"/>
    <property type="match status" value="1"/>
</dbReference>
<dbReference type="Pfam" id="PF00276">
    <property type="entry name" value="Ribosomal_L23"/>
    <property type="match status" value="1"/>
</dbReference>
<dbReference type="RefSeq" id="WP_165233943.1">
    <property type="nucleotide sequence ID" value="NZ_JAAKZV010000021.1"/>
</dbReference>
<dbReference type="EMBL" id="JAAKZV010000021">
    <property type="protein sequence ID" value="NGN63828.1"/>
    <property type="molecule type" value="Genomic_DNA"/>
</dbReference>
<organism evidence="8 9">
    <name type="scientific">Streptomyces coryli</name>
    <dbReference type="NCBI Taxonomy" id="1128680"/>
    <lineage>
        <taxon>Bacteria</taxon>
        <taxon>Bacillati</taxon>
        <taxon>Actinomycetota</taxon>
        <taxon>Actinomycetes</taxon>
        <taxon>Kitasatosporales</taxon>
        <taxon>Streptomycetaceae</taxon>
        <taxon>Streptomyces</taxon>
    </lineage>
</organism>
<dbReference type="Proteomes" id="UP000481583">
    <property type="component" value="Unassembled WGS sequence"/>
</dbReference>
<evidence type="ECO:0000256" key="1">
    <source>
        <dbReference type="ARBA" id="ARBA00006700"/>
    </source>
</evidence>
<name>A0A6G4TXI8_9ACTN</name>
<comment type="similarity">
    <text evidence="1 6 7">Belongs to the universal ribosomal protein uL23 family.</text>
</comment>
<evidence type="ECO:0000313" key="9">
    <source>
        <dbReference type="Proteomes" id="UP000481583"/>
    </source>
</evidence>
<dbReference type="InterPro" id="IPR012677">
    <property type="entry name" value="Nucleotide-bd_a/b_plait_sf"/>
</dbReference>